<accession>A0A8B8DFB5</accession>
<keyword evidence="1" id="KW-0812">Transmembrane</keyword>
<evidence type="ECO:0000313" key="4">
    <source>
        <dbReference type="RefSeq" id="XP_022326900.1"/>
    </source>
</evidence>
<dbReference type="Proteomes" id="UP000694844">
    <property type="component" value="Chromosome 3"/>
</dbReference>
<reference evidence="3 4" key="1">
    <citation type="submission" date="2025-04" db="UniProtKB">
        <authorList>
            <consortium name="RefSeq"/>
        </authorList>
    </citation>
    <scope>IDENTIFICATION</scope>
    <source>
        <tissue evidence="3 4">Whole sample</tissue>
    </source>
</reference>
<evidence type="ECO:0000313" key="2">
    <source>
        <dbReference type="Proteomes" id="UP000694844"/>
    </source>
</evidence>
<feature type="transmembrane region" description="Helical" evidence="1">
    <location>
        <begin position="68"/>
        <end position="87"/>
    </location>
</feature>
<dbReference type="KEGG" id="cvn:111126120"/>
<name>A0A8B8DFB5_CRAVI</name>
<dbReference type="RefSeq" id="XP_022326239.1">
    <property type="nucleotide sequence ID" value="XM_022470531.1"/>
</dbReference>
<sequence length="138" mass="15839">MSRPRIEPSEFDENDESSSQVKAGIFDIGKNIGLNSEMKRTFSPLSPLAAIGVLGLQAWRNSVNKKPYYAGMATFGFGKAALAVFLIESFRTINYRRYTRRQKMVELYYQEYKDELPHIGPGPRKYGEIMGDWSRTRM</sequence>
<gene>
    <name evidence="3" type="primary">LOC111126120</name>
    <name evidence="4" type="synonym">LOC111126503</name>
</gene>
<dbReference type="OrthoDB" id="6136756at2759"/>
<feature type="transmembrane region" description="Helical" evidence="1">
    <location>
        <begin position="45"/>
        <end position="62"/>
    </location>
</feature>
<evidence type="ECO:0000256" key="1">
    <source>
        <dbReference type="SAM" id="Phobius"/>
    </source>
</evidence>
<keyword evidence="1" id="KW-0472">Membrane</keyword>
<protein>
    <submittedName>
        <fullName evidence="3">Uncharacterized protein LOC111126120</fullName>
    </submittedName>
    <submittedName>
        <fullName evidence="4">Uncharacterized protein LOC111126503</fullName>
    </submittedName>
</protein>
<dbReference type="GeneID" id="111126120"/>
<keyword evidence="2" id="KW-1185">Reference proteome</keyword>
<organism evidence="2 3">
    <name type="scientific">Crassostrea virginica</name>
    <name type="common">Eastern oyster</name>
    <dbReference type="NCBI Taxonomy" id="6565"/>
    <lineage>
        <taxon>Eukaryota</taxon>
        <taxon>Metazoa</taxon>
        <taxon>Spiralia</taxon>
        <taxon>Lophotrochozoa</taxon>
        <taxon>Mollusca</taxon>
        <taxon>Bivalvia</taxon>
        <taxon>Autobranchia</taxon>
        <taxon>Pteriomorphia</taxon>
        <taxon>Ostreida</taxon>
        <taxon>Ostreoidea</taxon>
        <taxon>Ostreidae</taxon>
        <taxon>Crassostrea</taxon>
    </lineage>
</organism>
<keyword evidence="1" id="KW-1133">Transmembrane helix</keyword>
<dbReference type="RefSeq" id="XP_022326900.1">
    <property type="nucleotide sequence ID" value="XM_022471192.1"/>
</dbReference>
<dbReference type="KEGG" id="cvn:111126503"/>
<proteinExistence type="predicted"/>
<evidence type="ECO:0000313" key="3">
    <source>
        <dbReference type="RefSeq" id="XP_022326239.1"/>
    </source>
</evidence>
<dbReference type="AlphaFoldDB" id="A0A8B8DFB5"/>